<dbReference type="PRINTS" id="PR00036">
    <property type="entry name" value="HTHLACI"/>
</dbReference>
<keyword evidence="2" id="KW-0238">DNA-binding</keyword>
<dbReference type="RefSeq" id="WP_176757722.1">
    <property type="nucleotide sequence ID" value="NZ_FMZA01000001.1"/>
</dbReference>
<dbReference type="EMBL" id="FMZA01000001">
    <property type="protein sequence ID" value="SDB95201.1"/>
    <property type="molecule type" value="Genomic_DNA"/>
</dbReference>
<dbReference type="PROSITE" id="PS50932">
    <property type="entry name" value="HTH_LACI_2"/>
    <property type="match status" value="1"/>
</dbReference>
<evidence type="ECO:0000256" key="2">
    <source>
        <dbReference type="ARBA" id="ARBA00023125"/>
    </source>
</evidence>
<dbReference type="Gene3D" id="1.10.260.40">
    <property type="entry name" value="lambda repressor-like DNA-binding domains"/>
    <property type="match status" value="1"/>
</dbReference>
<evidence type="ECO:0000256" key="3">
    <source>
        <dbReference type="ARBA" id="ARBA00023163"/>
    </source>
</evidence>
<dbReference type="InterPro" id="IPR010982">
    <property type="entry name" value="Lambda_DNA-bd_dom_sf"/>
</dbReference>
<dbReference type="GO" id="GO:0003700">
    <property type="term" value="F:DNA-binding transcription factor activity"/>
    <property type="evidence" value="ECO:0007669"/>
    <property type="project" value="TreeGrafter"/>
</dbReference>
<proteinExistence type="predicted"/>
<dbReference type="CDD" id="cd01392">
    <property type="entry name" value="HTH_LacI"/>
    <property type="match status" value="1"/>
</dbReference>
<feature type="domain" description="HTH lacI-type" evidence="4">
    <location>
        <begin position="2"/>
        <end position="56"/>
    </location>
</feature>
<protein>
    <submittedName>
        <fullName evidence="5">Regulatory protein, lacI family</fullName>
    </submittedName>
</protein>
<evidence type="ECO:0000256" key="1">
    <source>
        <dbReference type="ARBA" id="ARBA00023015"/>
    </source>
</evidence>
<dbReference type="Proteomes" id="UP000199387">
    <property type="component" value="Unassembled WGS sequence"/>
</dbReference>
<evidence type="ECO:0000259" key="4">
    <source>
        <dbReference type="PROSITE" id="PS50932"/>
    </source>
</evidence>
<dbReference type="SUPFAM" id="SSF47413">
    <property type="entry name" value="lambda repressor-like DNA-binding domains"/>
    <property type="match status" value="1"/>
</dbReference>
<name>A0A1G6HLU8_9BACL</name>
<organism evidence="5 6">
    <name type="scientific">Melghirimyces thermohalophilus</name>
    <dbReference type="NCBI Taxonomy" id="1236220"/>
    <lineage>
        <taxon>Bacteria</taxon>
        <taxon>Bacillati</taxon>
        <taxon>Bacillota</taxon>
        <taxon>Bacilli</taxon>
        <taxon>Bacillales</taxon>
        <taxon>Thermoactinomycetaceae</taxon>
        <taxon>Melghirimyces</taxon>
    </lineage>
</organism>
<gene>
    <name evidence="5" type="ORF">SAMN04488112_10171</name>
</gene>
<keyword evidence="3" id="KW-0804">Transcription</keyword>
<dbReference type="SMART" id="SM00354">
    <property type="entry name" value="HTH_LACI"/>
    <property type="match status" value="1"/>
</dbReference>
<keyword evidence="6" id="KW-1185">Reference proteome</keyword>
<dbReference type="InterPro" id="IPR000843">
    <property type="entry name" value="HTH_LacI"/>
</dbReference>
<dbReference type="PANTHER" id="PTHR30146">
    <property type="entry name" value="LACI-RELATED TRANSCRIPTIONAL REPRESSOR"/>
    <property type="match status" value="1"/>
</dbReference>
<accession>A0A1G6HLU8</accession>
<evidence type="ECO:0000313" key="6">
    <source>
        <dbReference type="Proteomes" id="UP000199387"/>
    </source>
</evidence>
<dbReference type="AlphaFoldDB" id="A0A1G6HLU8"/>
<dbReference type="PANTHER" id="PTHR30146:SF109">
    <property type="entry name" value="HTH-TYPE TRANSCRIPTIONAL REGULATOR GALS"/>
    <property type="match status" value="1"/>
</dbReference>
<dbReference type="STRING" id="1236220.SAMN04488112_10171"/>
<reference evidence="5 6" key="1">
    <citation type="submission" date="2016-10" db="EMBL/GenBank/DDBJ databases">
        <authorList>
            <person name="de Groot N.N."/>
        </authorList>
    </citation>
    <scope>NUCLEOTIDE SEQUENCE [LARGE SCALE GENOMIC DNA]</scope>
    <source>
        <strain evidence="5 6">DSM 45514</strain>
    </source>
</reference>
<dbReference type="GO" id="GO:0000976">
    <property type="term" value="F:transcription cis-regulatory region binding"/>
    <property type="evidence" value="ECO:0007669"/>
    <property type="project" value="TreeGrafter"/>
</dbReference>
<evidence type="ECO:0000313" key="5">
    <source>
        <dbReference type="EMBL" id="SDB95201.1"/>
    </source>
</evidence>
<sequence length="94" mass="10219">MATIKDVAKIAGVSPSTVSRVIDGSDRIGDQTKERVRKAMKEVNYVPNAIAWSLARKRTRTVGFTLSRPADQAFSNPFFRGAPGVVVGRSREGL</sequence>
<dbReference type="PROSITE" id="PS00356">
    <property type="entry name" value="HTH_LACI_1"/>
    <property type="match status" value="1"/>
</dbReference>
<dbReference type="Pfam" id="PF00356">
    <property type="entry name" value="LacI"/>
    <property type="match status" value="1"/>
</dbReference>
<keyword evidence="1" id="KW-0805">Transcription regulation</keyword>